<dbReference type="Gramene" id="OGLUM05G05370.1">
    <property type="protein sequence ID" value="OGLUM05G05370.1"/>
    <property type="gene ID" value="OGLUM05G05370"/>
</dbReference>
<feature type="compositionally biased region" description="Low complexity" evidence="1">
    <location>
        <begin position="57"/>
        <end position="69"/>
    </location>
</feature>
<keyword evidence="3" id="KW-1185">Reference proteome</keyword>
<evidence type="ECO:0000313" key="2">
    <source>
        <dbReference type="EnsemblPlants" id="OGLUM05G05370.1"/>
    </source>
</evidence>
<accession>A0A0D9ZUZ3</accession>
<dbReference type="AlphaFoldDB" id="A0A0D9ZUZ3"/>
<name>A0A0D9ZUZ3_9ORYZ</name>
<dbReference type="Gene3D" id="1.25.40.10">
    <property type="entry name" value="Tetratricopeptide repeat domain"/>
    <property type="match status" value="1"/>
</dbReference>
<sequence length="397" mass="44679">MAMSFLSTAAGVTSSQPLLPAGRLPRRNPSLPFPLRPPHRLSPFSAPPPEPHRVTYRTHSTSSSSRTPTAAGLLSPVISTSRTLLFLLVASLLSLSGVRPLPSLASPPPPTQQPQETEEQEQQQESEEKQQQQQEEEEGVEAEVEEAWLRQDDEEEEEVEEKEEEVEEEADDEVQMYMEILSGDPGDVDALKCALFAKMRHAEWGGALGFARRLREAEPGEVEWRLMEALLHELNGDLAEAERLFNEVLAEKPLLVRALHGLALCMHKRSEGPTVFEMLEKALQLAISEERVPEERNIKLLIAQMHVVKGQLDVASEKLQNLINEDPRDFRPHLCQGIVYALLDKKEEADELFDTYRSLVPDEFPDKSFISDVIQAARVESKDRLQKDFGSELLSKK</sequence>
<organism evidence="2">
    <name type="scientific">Oryza glumipatula</name>
    <dbReference type="NCBI Taxonomy" id="40148"/>
    <lineage>
        <taxon>Eukaryota</taxon>
        <taxon>Viridiplantae</taxon>
        <taxon>Streptophyta</taxon>
        <taxon>Embryophyta</taxon>
        <taxon>Tracheophyta</taxon>
        <taxon>Spermatophyta</taxon>
        <taxon>Magnoliopsida</taxon>
        <taxon>Liliopsida</taxon>
        <taxon>Poales</taxon>
        <taxon>Poaceae</taxon>
        <taxon>BOP clade</taxon>
        <taxon>Oryzoideae</taxon>
        <taxon>Oryzeae</taxon>
        <taxon>Oryzinae</taxon>
        <taxon>Oryza</taxon>
    </lineage>
</organism>
<protein>
    <submittedName>
        <fullName evidence="2">Uncharacterized protein</fullName>
    </submittedName>
</protein>
<dbReference type="EnsemblPlants" id="OGLUM05G05370.1">
    <property type="protein sequence ID" value="OGLUM05G05370.1"/>
    <property type="gene ID" value="OGLUM05G05370"/>
</dbReference>
<dbReference type="PANTHER" id="PTHR36350:SF3">
    <property type="entry name" value="TRANSMEMBRANE PROTEIN"/>
    <property type="match status" value="1"/>
</dbReference>
<evidence type="ECO:0000313" key="3">
    <source>
        <dbReference type="Proteomes" id="UP000026961"/>
    </source>
</evidence>
<dbReference type="PANTHER" id="PTHR36350">
    <property type="entry name" value="TRANSMEMBRANE PROTEIN"/>
    <property type="match status" value="1"/>
</dbReference>
<dbReference type="eggNOG" id="ENOG502QQZU">
    <property type="taxonomic scope" value="Eukaryota"/>
</dbReference>
<feature type="compositionally biased region" description="Acidic residues" evidence="1">
    <location>
        <begin position="134"/>
        <end position="172"/>
    </location>
</feature>
<reference evidence="2" key="1">
    <citation type="submission" date="2015-04" db="UniProtKB">
        <authorList>
            <consortium name="EnsemblPlants"/>
        </authorList>
    </citation>
    <scope>IDENTIFICATION</scope>
</reference>
<dbReference type="Proteomes" id="UP000026961">
    <property type="component" value="Chromosome 5"/>
</dbReference>
<reference evidence="2" key="2">
    <citation type="submission" date="2018-05" db="EMBL/GenBank/DDBJ databases">
        <title>OgluRS3 (Oryza glumaepatula Reference Sequence Version 3).</title>
        <authorList>
            <person name="Zhang J."/>
            <person name="Kudrna D."/>
            <person name="Lee S."/>
            <person name="Talag J."/>
            <person name="Welchert J."/>
            <person name="Wing R.A."/>
        </authorList>
    </citation>
    <scope>NUCLEOTIDE SEQUENCE [LARGE SCALE GENOMIC DNA]</scope>
</reference>
<evidence type="ECO:0000256" key="1">
    <source>
        <dbReference type="SAM" id="MobiDB-lite"/>
    </source>
</evidence>
<feature type="region of interest" description="Disordered" evidence="1">
    <location>
        <begin position="101"/>
        <end position="172"/>
    </location>
</feature>
<dbReference type="SUPFAM" id="SSF48452">
    <property type="entry name" value="TPR-like"/>
    <property type="match status" value="1"/>
</dbReference>
<dbReference type="STRING" id="40148.A0A0D9ZUZ3"/>
<proteinExistence type="predicted"/>
<dbReference type="InterPro" id="IPR011990">
    <property type="entry name" value="TPR-like_helical_dom_sf"/>
</dbReference>
<feature type="compositionally biased region" description="Acidic residues" evidence="1">
    <location>
        <begin position="116"/>
        <end position="125"/>
    </location>
</feature>
<feature type="region of interest" description="Disordered" evidence="1">
    <location>
        <begin position="1"/>
        <end position="71"/>
    </location>
</feature>
<dbReference type="HOGENOM" id="CLU_044919_0_0_1"/>
<feature type="compositionally biased region" description="Polar residues" evidence="1">
    <location>
        <begin position="1"/>
        <end position="17"/>
    </location>
</feature>